<dbReference type="EMBL" id="VGLS01000376">
    <property type="protein sequence ID" value="MBM3224660.1"/>
    <property type="molecule type" value="Genomic_DNA"/>
</dbReference>
<organism evidence="7 8">
    <name type="scientific">Tectimicrobiota bacterium</name>
    <dbReference type="NCBI Taxonomy" id="2528274"/>
    <lineage>
        <taxon>Bacteria</taxon>
        <taxon>Pseudomonadati</taxon>
        <taxon>Nitrospinota/Tectimicrobiota group</taxon>
        <taxon>Candidatus Tectimicrobiota</taxon>
    </lineage>
</organism>
<dbReference type="PANTHER" id="PTHR34597">
    <property type="entry name" value="SLR1661 PROTEIN"/>
    <property type="match status" value="1"/>
</dbReference>
<evidence type="ECO:0000259" key="6">
    <source>
        <dbReference type="Pfam" id="PF08479"/>
    </source>
</evidence>
<dbReference type="InterPro" id="IPR051544">
    <property type="entry name" value="TPS_OM_transporter"/>
</dbReference>
<dbReference type="Gene3D" id="2.40.160.50">
    <property type="entry name" value="membrane protein fhac: a member of the omp85/tpsb transporter family"/>
    <property type="match status" value="1"/>
</dbReference>
<name>A0A937W2R9_UNCTE</name>
<dbReference type="Proteomes" id="UP000712673">
    <property type="component" value="Unassembled WGS sequence"/>
</dbReference>
<dbReference type="InterPro" id="IPR013686">
    <property type="entry name" value="Polypept-transport_assoc_ShlB"/>
</dbReference>
<evidence type="ECO:0000256" key="2">
    <source>
        <dbReference type="ARBA" id="ARBA00022692"/>
    </source>
</evidence>
<comment type="caution">
    <text evidence="7">The sequence shown here is derived from an EMBL/GenBank/DDBJ whole genome shotgun (WGS) entry which is preliminary data.</text>
</comment>
<evidence type="ECO:0000313" key="8">
    <source>
        <dbReference type="Proteomes" id="UP000712673"/>
    </source>
</evidence>
<evidence type="ECO:0000256" key="4">
    <source>
        <dbReference type="SAM" id="MobiDB-lite"/>
    </source>
</evidence>
<reference evidence="7" key="1">
    <citation type="submission" date="2019-03" db="EMBL/GenBank/DDBJ databases">
        <title>Lake Tanganyika Metagenome-Assembled Genomes (MAGs).</title>
        <authorList>
            <person name="Tran P."/>
        </authorList>
    </citation>
    <scope>NUCLEOTIDE SEQUENCE</scope>
    <source>
        <strain evidence="7">K_DeepCast_65m_m2_066</strain>
    </source>
</reference>
<dbReference type="GO" id="GO:0046819">
    <property type="term" value="P:protein secretion by the type V secretion system"/>
    <property type="evidence" value="ECO:0007669"/>
    <property type="project" value="TreeGrafter"/>
</dbReference>
<dbReference type="GO" id="GO:0098046">
    <property type="term" value="C:type V protein secretion system complex"/>
    <property type="evidence" value="ECO:0007669"/>
    <property type="project" value="TreeGrafter"/>
</dbReference>
<keyword evidence="3" id="KW-0998">Cell outer membrane</keyword>
<sequence>MKQYPGADTARTPGAIHHCSISAGASRATCRACRSIVECAGAIGPGEGTICPEVRGHRGMGRSTGTDAELTRQPARLSQRQRQRYQGIAVLAYLGWVLLASGLQAQELPGGAPLGRSGLPTLPSLEGQPSQPPTRPVLPPLPPVPAEERQRLSQQVRVLVQQINIAGNTVFPSNTLTDMTQRYVGRELTTEDLEQLRLELTRLYVEAGYVNSGAVIPDQTVNAGVITYQMIEGQLTDIAVSGTRWFRNHYIRQRLALGAGPPLNILALQERLQFLQQDERISRLDAELRPGTQRGEGTLTVQVEETNPFKVELAFNNHQSPTVGAERGTVTVTHQNVTGHADPLSVTYGRSEGIQLQLDASYSVPVTVYDTTLGVRYRRNTFTVIQEQFQGLDVESRSEAYSLTLRQPFFRTLRREFAMALSAERQENTTTLLGERFSFSPGAQNGRSVVTALRLGLEWTDRTPTQVFAARARFSFGIDTLNATMNEGNLPESRFVAWLGQLQWARQLTDWGLQAIARLDVQLTDQPLLSLEQIAVGGRSTVRGY</sequence>
<keyword evidence="2" id="KW-0812">Transmembrane</keyword>
<protein>
    <submittedName>
        <fullName evidence="7">ShlB/FhaC/HecB family hemolysin secretion/activation protein</fullName>
    </submittedName>
</protein>
<feature type="compositionally biased region" description="Pro residues" evidence="4">
    <location>
        <begin position="130"/>
        <end position="145"/>
    </location>
</feature>
<evidence type="ECO:0000256" key="3">
    <source>
        <dbReference type="ARBA" id="ARBA00023237"/>
    </source>
</evidence>
<feature type="region of interest" description="Disordered" evidence="4">
    <location>
        <begin position="52"/>
        <end position="79"/>
    </location>
</feature>
<feature type="region of interest" description="Disordered" evidence="4">
    <location>
        <begin position="114"/>
        <end position="145"/>
    </location>
</feature>
<dbReference type="GO" id="GO:0008320">
    <property type="term" value="F:protein transmembrane transporter activity"/>
    <property type="evidence" value="ECO:0007669"/>
    <property type="project" value="TreeGrafter"/>
</dbReference>
<feature type="domain" description="Polypeptide-transport-associated ShlB-type" evidence="6">
    <location>
        <begin position="160"/>
        <end position="233"/>
    </location>
</feature>
<proteinExistence type="predicted"/>
<dbReference type="Gene3D" id="3.10.20.310">
    <property type="entry name" value="membrane protein fhac"/>
    <property type="match status" value="1"/>
</dbReference>
<evidence type="ECO:0000256" key="1">
    <source>
        <dbReference type="ARBA" id="ARBA00022452"/>
    </source>
</evidence>
<dbReference type="PANTHER" id="PTHR34597:SF3">
    <property type="entry name" value="OUTER MEMBRANE TRANSPORTER CDIB"/>
    <property type="match status" value="1"/>
</dbReference>
<keyword evidence="1" id="KW-0472">Membrane</keyword>
<keyword evidence="1" id="KW-1134">Transmembrane beta strand</keyword>
<accession>A0A937W2R9</accession>
<evidence type="ECO:0000259" key="5">
    <source>
        <dbReference type="Pfam" id="PF03865"/>
    </source>
</evidence>
<dbReference type="Pfam" id="PF08479">
    <property type="entry name" value="POTRA_2"/>
    <property type="match status" value="1"/>
</dbReference>
<dbReference type="InterPro" id="IPR005565">
    <property type="entry name" value="Hemolysn_activator_HlyB_C"/>
</dbReference>
<dbReference type="AlphaFoldDB" id="A0A937W2R9"/>
<gene>
    <name evidence="7" type="ORF">FJZ47_12765</name>
</gene>
<evidence type="ECO:0000313" key="7">
    <source>
        <dbReference type="EMBL" id="MBM3224660.1"/>
    </source>
</evidence>
<feature type="non-terminal residue" evidence="7">
    <location>
        <position position="545"/>
    </location>
</feature>
<dbReference type="Pfam" id="PF03865">
    <property type="entry name" value="ShlB"/>
    <property type="match status" value="1"/>
</dbReference>
<feature type="domain" description="Haemolysin activator HlyB C-terminal" evidence="5">
    <location>
        <begin position="295"/>
        <end position="545"/>
    </location>
</feature>